<evidence type="ECO:0000256" key="7">
    <source>
        <dbReference type="SAM" id="SignalP"/>
    </source>
</evidence>
<sequence length="137" mass="15053">MAWVSRSVTVAGLVLLAHACYSAQEHATLSATLTKNTGPLQTSTSKLPIDIYIETIVATLVVSFGLVLGAPGLRPIQWNVWAGKIEREGEAGFLDGGGHVEKDFRGNPFAALESRRGFVDIRKQRREFTEWVKGREE</sequence>
<evidence type="ECO:0000313" key="8">
    <source>
        <dbReference type="EMBL" id="KEY64968.1"/>
    </source>
</evidence>
<dbReference type="InterPro" id="IPR018937">
    <property type="entry name" value="MMgT"/>
</dbReference>
<name>A0A084AI39_STACB</name>
<keyword evidence="5 6" id="KW-0472">Membrane</keyword>
<organism evidence="8 9">
    <name type="scientific">Stachybotrys chartarum (strain CBS 109288 / IBT 7711)</name>
    <name type="common">Toxic black mold</name>
    <name type="synonym">Stilbospora chartarum</name>
    <dbReference type="NCBI Taxonomy" id="1280523"/>
    <lineage>
        <taxon>Eukaryota</taxon>
        <taxon>Fungi</taxon>
        <taxon>Dikarya</taxon>
        <taxon>Ascomycota</taxon>
        <taxon>Pezizomycotina</taxon>
        <taxon>Sordariomycetes</taxon>
        <taxon>Hypocreomycetidae</taxon>
        <taxon>Hypocreales</taxon>
        <taxon>Stachybotryaceae</taxon>
        <taxon>Stachybotrys</taxon>
    </lineage>
</organism>
<feature type="transmembrane region" description="Helical" evidence="6">
    <location>
        <begin position="51"/>
        <end position="70"/>
    </location>
</feature>
<dbReference type="PANTHER" id="PTHR28144">
    <property type="entry name" value="ER MEMBRANE PROTEIN COMPLEX SUBUNIT 5"/>
    <property type="match status" value="1"/>
</dbReference>
<keyword evidence="3 6" id="KW-0812">Transmembrane</keyword>
<proteinExistence type="inferred from homology"/>
<dbReference type="Proteomes" id="UP000028045">
    <property type="component" value="Unassembled WGS sequence"/>
</dbReference>
<feature type="chain" id="PRO_5001770928" description="Magnesium transporter" evidence="7">
    <location>
        <begin position="20"/>
        <end position="137"/>
    </location>
</feature>
<keyword evidence="4 6" id="KW-1133">Transmembrane helix</keyword>
<dbReference type="GO" id="GO:0034975">
    <property type="term" value="P:protein folding in endoplasmic reticulum"/>
    <property type="evidence" value="ECO:0007669"/>
    <property type="project" value="TreeGrafter"/>
</dbReference>
<keyword evidence="9" id="KW-1185">Reference proteome</keyword>
<dbReference type="AlphaFoldDB" id="A0A084AI39"/>
<evidence type="ECO:0008006" key="10">
    <source>
        <dbReference type="Google" id="ProtNLM"/>
    </source>
</evidence>
<evidence type="ECO:0000313" key="9">
    <source>
        <dbReference type="Proteomes" id="UP000028045"/>
    </source>
</evidence>
<evidence type="ECO:0000256" key="2">
    <source>
        <dbReference type="ARBA" id="ARBA00006109"/>
    </source>
</evidence>
<accession>A0A084AI39</accession>
<evidence type="ECO:0000256" key="1">
    <source>
        <dbReference type="ARBA" id="ARBA00004127"/>
    </source>
</evidence>
<evidence type="ECO:0000256" key="3">
    <source>
        <dbReference type="ARBA" id="ARBA00022692"/>
    </source>
</evidence>
<dbReference type="InterPro" id="IPR053279">
    <property type="entry name" value="EMC_subunit"/>
</dbReference>
<evidence type="ECO:0000256" key="4">
    <source>
        <dbReference type="ARBA" id="ARBA00022989"/>
    </source>
</evidence>
<gene>
    <name evidence="8" type="ORF">S7711_08209</name>
</gene>
<comment type="similarity">
    <text evidence="2">Belongs to the membrane magnesium transporter (TC 1.A.67) family.</text>
</comment>
<reference evidence="8 9" key="1">
    <citation type="journal article" date="2014" name="BMC Genomics">
        <title>Comparative genome sequencing reveals chemotype-specific gene clusters in the toxigenic black mold Stachybotrys.</title>
        <authorList>
            <person name="Semeiks J."/>
            <person name="Borek D."/>
            <person name="Otwinowski Z."/>
            <person name="Grishin N.V."/>
        </authorList>
    </citation>
    <scope>NUCLEOTIDE SEQUENCE [LARGE SCALE GENOMIC DNA]</scope>
    <source>
        <strain evidence="9">CBS 109288 / IBT 7711</strain>
    </source>
</reference>
<dbReference type="GO" id="GO:0072546">
    <property type="term" value="C:EMC complex"/>
    <property type="evidence" value="ECO:0007669"/>
    <property type="project" value="TreeGrafter"/>
</dbReference>
<dbReference type="EMBL" id="KL648719">
    <property type="protein sequence ID" value="KEY64968.1"/>
    <property type="molecule type" value="Genomic_DNA"/>
</dbReference>
<evidence type="ECO:0000256" key="6">
    <source>
        <dbReference type="SAM" id="Phobius"/>
    </source>
</evidence>
<dbReference type="HOGENOM" id="CLU_132206_0_0_1"/>
<protein>
    <recommendedName>
        <fullName evidence="10">Magnesium transporter</fullName>
    </recommendedName>
</protein>
<dbReference type="OrthoDB" id="44756at2759"/>
<evidence type="ECO:0000256" key="5">
    <source>
        <dbReference type="ARBA" id="ARBA00023136"/>
    </source>
</evidence>
<feature type="signal peptide" evidence="7">
    <location>
        <begin position="1"/>
        <end position="19"/>
    </location>
</feature>
<keyword evidence="7" id="KW-0732">Signal</keyword>
<comment type="subcellular location">
    <subcellularLocation>
        <location evidence="1">Endomembrane system</location>
        <topology evidence="1">Multi-pass membrane protein</topology>
    </subcellularLocation>
</comment>
<dbReference type="Pfam" id="PF10270">
    <property type="entry name" value="MMgT"/>
    <property type="match status" value="1"/>
</dbReference>
<dbReference type="PANTHER" id="PTHR28144:SF1">
    <property type="entry name" value="ER MEMBRANE PROTEIN COMPLEX SUBUNIT 5"/>
    <property type="match status" value="1"/>
</dbReference>